<accession>A0ABQ4L5G0</accession>
<sequence>MPLYLETAALWSSYRCQNYLIFDYVGYMSGGGVTKEKKVLYPSGWSMVRYEESLTGSDRRLIHEDQERLRRLDAWIRGKS</sequence>
<dbReference type="Proteomes" id="UP000680670">
    <property type="component" value="Unassembled WGS sequence"/>
</dbReference>
<gene>
    <name evidence="1" type="ORF">J6TS1_49990</name>
</gene>
<dbReference type="RefSeq" id="WP_212949458.1">
    <property type="nucleotide sequence ID" value="NZ_BORI01000010.1"/>
</dbReference>
<name>A0ABQ4L5G0_SIMTE</name>
<organism evidence="1 2">
    <name type="scientific">Siminovitchia terrae</name>
    <name type="common">Bacillus terrae</name>
    <dbReference type="NCBI Taxonomy" id="1914933"/>
    <lineage>
        <taxon>Bacteria</taxon>
        <taxon>Bacillati</taxon>
        <taxon>Bacillota</taxon>
        <taxon>Bacilli</taxon>
        <taxon>Bacillales</taxon>
        <taxon>Bacillaceae</taxon>
        <taxon>Siminovitchia</taxon>
    </lineage>
</organism>
<reference evidence="1 2" key="1">
    <citation type="submission" date="2021-03" db="EMBL/GenBank/DDBJ databases">
        <title>Antimicrobial resistance genes in bacteria isolated from Japanese honey, and their potential for conferring macrolide and lincosamide resistance in the American foulbrood pathogen Paenibacillus larvae.</title>
        <authorList>
            <person name="Okamoto M."/>
            <person name="Kumagai M."/>
            <person name="Kanamori H."/>
            <person name="Takamatsu D."/>
        </authorList>
    </citation>
    <scope>NUCLEOTIDE SEQUENCE [LARGE SCALE GENOMIC DNA]</scope>
    <source>
        <strain evidence="1 2">J6TS1</strain>
    </source>
</reference>
<proteinExistence type="predicted"/>
<evidence type="ECO:0000313" key="2">
    <source>
        <dbReference type="Proteomes" id="UP000680670"/>
    </source>
</evidence>
<protein>
    <submittedName>
        <fullName evidence="1">Uncharacterized protein</fullName>
    </submittedName>
</protein>
<dbReference type="EMBL" id="BORJ01000020">
    <property type="protein sequence ID" value="GIN99129.1"/>
    <property type="molecule type" value="Genomic_DNA"/>
</dbReference>
<keyword evidence="2" id="KW-1185">Reference proteome</keyword>
<evidence type="ECO:0000313" key="1">
    <source>
        <dbReference type="EMBL" id="GIN99129.1"/>
    </source>
</evidence>
<comment type="caution">
    <text evidence="1">The sequence shown here is derived from an EMBL/GenBank/DDBJ whole genome shotgun (WGS) entry which is preliminary data.</text>
</comment>